<dbReference type="KEGG" id="gfm:Enr17x_27960"/>
<sequence length="76" mass="8754">MRSESGVWEASYNCQSCVKVTNNQRIKVFLAKNTIETTTLVHKLLLRSLFRHKAIAGTTNRNDVYRLSRITLDQLT</sequence>
<organism evidence="1 2">
    <name type="scientific">Gimesia fumaroli</name>
    <dbReference type="NCBI Taxonomy" id="2527976"/>
    <lineage>
        <taxon>Bacteria</taxon>
        <taxon>Pseudomonadati</taxon>
        <taxon>Planctomycetota</taxon>
        <taxon>Planctomycetia</taxon>
        <taxon>Planctomycetales</taxon>
        <taxon>Planctomycetaceae</taxon>
        <taxon>Gimesia</taxon>
    </lineage>
</organism>
<keyword evidence="2" id="KW-1185">Reference proteome</keyword>
<name>A0A518ICD6_9PLAN</name>
<gene>
    <name evidence="1" type="ORF">Enr17x_27960</name>
</gene>
<evidence type="ECO:0000313" key="2">
    <source>
        <dbReference type="Proteomes" id="UP000318313"/>
    </source>
</evidence>
<dbReference type="EMBL" id="CP037452">
    <property type="protein sequence ID" value="QDV50753.1"/>
    <property type="molecule type" value="Genomic_DNA"/>
</dbReference>
<dbReference type="Proteomes" id="UP000318313">
    <property type="component" value="Chromosome"/>
</dbReference>
<reference evidence="1 2" key="1">
    <citation type="submission" date="2019-03" db="EMBL/GenBank/DDBJ databases">
        <title>Deep-cultivation of Planctomycetes and their phenomic and genomic characterization uncovers novel biology.</title>
        <authorList>
            <person name="Wiegand S."/>
            <person name="Jogler M."/>
            <person name="Boedeker C."/>
            <person name="Pinto D."/>
            <person name="Vollmers J."/>
            <person name="Rivas-Marin E."/>
            <person name="Kohn T."/>
            <person name="Peeters S.H."/>
            <person name="Heuer A."/>
            <person name="Rast P."/>
            <person name="Oberbeckmann S."/>
            <person name="Bunk B."/>
            <person name="Jeske O."/>
            <person name="Meyerdierks A."/>
            <person name="Storesund J.E."/>
            <person name="Kallscheuer N."/>
            <person name="Luecker S."/>
            <person name="Lage O.M."/>
            <person name="Pohl T."/>
            <person name="Merkel B.J."/>
            <person name="Hornburger P."/>
            <person name="Mueller R.-W."/>
            <person name="Bruemmer F."/>
            <person name="Labrenz M."/>
            <person name="Spormann A.M."/>
            <person name="Op den Camp H."/>
            <person name="Overmann J."/>
            <person name="Amann R."/>
            <person name="Jetten M.S.M."/>
            <person name="Mascher T."/>
            <person name="Medema M.H."/>
            <person name="Devos D.P."/>
            <person name="Kaster A.-K."/>
            <person name="Ovreas L."/>
            <person name="Rohde M."/>
            <person name="Galperin M.Y."/>
            <person name="Jogler C."/>
        </authorList>
    </citation>
    <scope>NUCLEOTIDE SEQUENCE [LARGE SCALE GENOMIC DNA]</scope>
    <source>
        <strain evidence="1 2">Enr17</strain>
    </source>
</reference>
<accession>A0A518ICD6</accession>
<dbReference type="AlphaFoldDB" id="A0A518ICD6"/>
<protein>
    <submittedName>
        <fullName evidence="1">Uncharacterized protein</fullName>
    </submittedName>
</protein>
<proteinExistence type="predicted"/>
<evidence type="ECO:0000313" key="1">
    <source>
        <dbReference type="EMBL" id="QDV50753.1"/>
    </source>
</evidence>